<name>A0A930W1Q4_9ACTN</name>
<proteinExistence type="predicted"/>
<dbReference type="EMBL" id="JABZGW010000259">
    <property type="protein sequence ID" value="MBF4808198.1"/>
    <property type="molecule type" value="Genomic_DNA"/>
</dbReference>
<evidence type="ECO:0000313" key="1">
    <source>
        <dbReference type="EMBL" id="MBF4808198.1"/>
    </source>
</evidence>
<dbReference type="Pfam" id="PF20176">
    <property type="entry name" value="DUF6541"/>
    <property type="match status" value="1"/>
</dbReference>
<reference evidence="1" key="1">
    <citation type="submission" date="2020-04" db="EMBL/GenBank/DDBJ databases">
        <title>Deep metagenomics examines the oral microbiome during advanced dental caries in children, revealing novel taxa and co-occurrences with host molecules.</title>
        <authorList>
            <person name="Baker J.L."/>
            <person name="Morton J.T."/>
            <person name="Dinis M."/>
            <person name="Alvarez R."/>
            <person name="Tran N.C."/>
            <person name="Knight R."/>
            <person name="Edlund A."/>
        </authorList>
    </citation>
    <scope>NUCLEOTIDE SEQUENCE</scope>
    <source>
        <strain evidence="1">JCVI_38_bin.5</strain>
    </source>
</reference>
<sequence>MRVYYRAKAEGEETPQSWFIRTKLNQISNDQEVQKAVKDIGAHYVILLDTDNPALLGDQKEVFPGLQITDNTPGFEVVLAEGPYRLYRITAID</sequence>
<comment type="caution">
    <text evidence="1">The sequence shown here is derived from an EMBL/GenBank/DDBJ whole genome shotgun (WGS) entry which is preliminary data.</text>
</comment>
<organism evidence="1 2">
    <name type="scientific">Lancefieldella rimae</name>
    <dbReference type="NCBI Taxonomy" id="1383"/>
    <lineage>
        <taxon>Bacteria</taxon>
        <taxon>Bacillati</taxon>
        <taxon>Actinomycetota</taxon>
        <taxon>Coriobacteriia</taxon>
        <taxon>Coriobacteriales</taxon>
        <taxon>Atopobiaceae</taxon>
        <taxon>Lancefieldella</taxon>
    </lineage>
</organism>
<dbReference type="AlphaFoldDB" id="A0A930W1Q4"/>
<gene>
    <name evidence="1" type="ORF">HXK26_05835</name>
</gene>
<evidence type="ECO:0000313" key="2">
    <source>
        <dbReference type="Proteomes" id="UP000698335"/>
    </source>
</evidence>
<accession>A0A930W1Q4</accession>
<dbReference type="Proteomes" id="UP000698335">
    <property type="component" value="Unassembled WGS sequence"/>
</dbReference>
<protein>
    <submittedName>
        <fullName evidence="1">Uncharacterized protein</fullName>
    </submittedName>
</protein>
<dbReference type="InterPro" id="IPR046671">
    <property type="entry name" value="DUF6541"/>
</dbReference>